<comment type="caution">
    <text evidence="2">The sequence shown here is derived from an EMBL/GenBank/DDBJ whole genome shotgun (WGS) entry which is preliminary data.</text>
</comment>
<proteinExistence type="predicted"/>
<sequence length="194" mass="23166">MERARRDNDPSRGERRDRSRSPRRDRGRDRHHSPTHDNSRDSRDIHYFRKRYLDLLQENDALREENRMMRKELDEMGRNSPRHHRSRSPMAQRRSRNQDDGDETHVQGQNVPENRYMAPENPETSNGGGRERNATPIPVQSFEEAIHRSVGNQTYTALWWPVSRHQTTIRRLPEELLEAFERIKDFMAQDGDDE</sequence>
<dbReference type="Proteomes" id="UP001152024">
    <property type="component" value="Unassembled WGS sequence"/>
</dbReference>
<accession>A0ABQ8RJF3</accession>
<evidence type="ECO:0000313" key="3">
    <source>
        <dbReference type="Proteomes" id="UP001152024"/>
    </source>
</evidence>
<organism evidence="2 3">
    <name type="scientific">Fusarium equiseti</name>
    <name type="common">Fusarium scirpi</name>
    <dbReference type="NCBI Taxonomy" id="61235"/>
    <lineage>
        <taxon>Eukaryota</taxon>
        <taxon>Fungi</taxon>
        <taxon>Dikarya</taxon>
        <taxon>Ascomycota</taxon>
        <taxon>Pezizomycotina</taxon>
        <taxon>Sordariomycetes</taxon>
        <taxon>Hypocreomycetidae</taxon>
        <taxon>Hypocreales</taxon>
        <taxon>Nectriaceae</taxon>
        <taxon>Fusarium</taxon>
        <taxon>Fusarium incarnatum-equiseti species complex</taxon>
    </lineage>
</organism>
<name>A0ABQ8RJF3_FUSEQ</name>
<gene>
    <name evidence="2" type="ORF">NW768_004042</name>
</gene>
<evidence type="ECO:0000256" key="1">
    <source>
        <dbReference type="SAM" id="MobiDB-lite"/>
    </source>
</evidence>
<dbReference type="EMBL" id="JAOQBH010000005">
    <property type="protein sequence ID" value="KAJ4136429.1"/>
    <property type="molecule type" value="Genomic_DNA"/>
</dbReference>
<reference evidence="2" key="1">
    <citation type="submission" date="2022-09" db="EMBL/GenBank/DDBJ databases">
        <title>Fusarium specimens isolated from Avocado Roots.</title>
        <authorList>
            <person name="Stajich J."/>
            <person name="Roper C."/>
            <person name="Heimlech-Rivalta G."/>
        </authorList>
    </citation>
    <scope>NUCLEOTIDE SEQUENCE</scope>
    <source>
        <strain evidence="2">CF00095</strain>
    </source>
</reference>
<feature type="compositionally biased region" description="Basic and acidic residues" evidence="1">
    <location>
        <begin position="96"/>
        <end position="105"/>
    </location>
</feature>
<feature type="region of interest" description="Disordered" evidence="1">
    <location>
        <begin position="72"/>
        <end position="135"/>
    </location>
</feature>
<keyword evidence="3" id="KW-1185">Reference proteome</keyword>
<feature type="region of interest" description="Disordered" evidence="1">
    <location>
        <begin position="1"/>
        <end position="45"/>
    </location>
</feature>
<protein>
    <submittedName>
        <fullName evidence="2">Uncharacterized protein</fullName>
    </submittedName>
</protein>
<evidence type="ECO:0000313" key="2">
    <source>
        <dbReference type="EMBL" id="KAJ4136429.1"/>
    </source>
</evidence>